<dbReference type="KEGG" id="ela:UCREL1_10939"/>
<feature type="transmembrane region" description="Helical" evidence="3">
    <location>
        <begin position="381"/>
        <end position="401"/>
    </location>
</feature>
<dbReference type="eggNOG" id="ENOG502QPVD">
    <property type="taxonomic scope" value="Eukaryota"/>
</dbReference>
<feature type="transmembrane region" description="Helical" evidence="3">
    <location>
        <begin position="298"/>
        <end position="315"/>
    </location>
</feature>
<proteinExistence type="predicted"/>
<keyword evidence="3" id="KW-0472">Membrane</keyword>
<dbReference type="Proteomes" id="UP000012174">
    <property type="component" value="Unassembled WGS sequence"/>
</dbReference>
<dbReference type="OrthoDB" id="546893at2759"/>
<feature type="transmembrane region" description="Helical" evidence="3">
    <location>
        <begin position="169"/>
        <end position="192"/>
    </location>
</feature>
<dbReference type="Gene3D" id="1.20.1250.20">
    <property type="entry name" value="MFS general substrate transporter like domains"/>
    <property type="match status" value="2"/>
</dbReference>
<feature type="transmembrane region" description="Helical" evidence="3">
    <location>
        <begin position="78"/>
        <end position="99"/>
    </location>
</feature>
<dbReference type="InterPro" id="IPR050375">
    <property type="entry name" value="MFS_TsgA-like"/>
</dbReference>
<keyword evidence="5" id="KW-1185">Reference proteome</keyword>
<dbReference type="PANTHER" id="PTHR43702:SF3">
    <property type="entry name" value="PROTEIN TSGA"/>
    <property type="match status" value="1"/>
</dbReference>
<dbReference type="GO" id="GO:0005886">
    <property type="term" value="C:plasma membrane"/>
    <property type="evidence" value="ECO:0007669"/>
    <property type="project" value="UniProtKB-SubCell"/>
</dbReference>
<keyword evidence="2" id="KW-1003">Cell membrane</keyword>
<feature type="transmembrane region" description="Helical" evidence="3">
    <location>
        <begin position="346"/>
        <end position="369"/>
    </location>
</feature>
<dbReference type="InterPro" id="IPR011701">
    <property type="entry name" value="MFS"/>
</dbReference>
<dbReference type="HOGENOM" id="CLU_028452_3_1_1"/>
<feature type="transmembrane region" description="Helical" evidence="3">
    <location>
        <begin position="407"/>
        <end position="430"/>
    </location>
</feature>
<dbReference type="OMA" id="ALQNVQW"/>
<protein>
    <submittedName>
        <fullName evidence="4">Putative glucose galactose transporter protein</fullName>
    </submittedName>
</protein>
<keyword evidence="3" id="KW-0812">Transmembrane</keyword>
<comment type="subcellular location">
    <subcellularLocation>
        <location evidence="1">Cell inner membrane</location>
        <topology evidence="1">Multi-pass membrane protein</topology>
    </subcellularLocation>
</comment>
<dbReference type="SUPFAM" id="SSF103473">
    <property type="entry name" value="MFS general substrate transporter"/>
    <property type="match status" value="1"/>
</dbReference>
<keyword evidence="3" id="KW-1133">Transmembrane helix</keyword>
<dbReference type="PANTHER" id="PTHR43702">
    <property type="entry name" value="L-FUCOSE-PROTON SYMPORTER"/>
    <property type="match status" value="1"/>
</dbReference>
<dbReference type="GO" id="GO:0022857">
    <property type="term" value="F:transmembrane transporter activity"/>
    <property type="evidence" value="ECO:0007669"/>
    <property type="project" value="InterPro"/>
</dbReference>
<sequence>MFPPGRAMGFKEFLKRRSLRARDDKQTKAAELTLKESLYPICLVTILFFLWGFSYGLLDTLNKHFQNTLDITKARSSGLQAAYFGAYPIASLGHANWILRHFGYRATFIWGLCLYGIGALVAWPCILAKSFGGFCVAIFIIGNGLGSLETAANPYITICGPPRYAEIRINLSQAFNGIGTVVAPVMGSYVFFTFNDEDALKNVQWVYLAIAIFVFVLAFVFFLSTIPEITDADMAYQANETHANADNKPFWKQYRLFHAAFAQFCYTGAQIAIASYFINYVKDTRSNTSDALASQFLAGAQGAFAAGRFLGVFVMRYVRPRWVFLAFLTACVVFIAPSITQRENTGMSMLYVTLFFESICFPTIIALGMRGLGRHTKRGSGWLVAGVFGGAVVPPLTGVAADAHGTAMAMVVPLMFFVAAESYALAVNFVPAYRDPADAFTTTEIGLSNHAAVIDEEAREVGILGDEKDVRDAKAMEAEQA</sequence>
<evidence type="ECO:0000256" key="3">
    <source>
        <dbReference type="SAM" id="Phobius"/>
    </source>
</evidence>
<organism evidence="4 5">
    <name type="scientific">Eutypa lata (strain UCR-EL1)</name>
    <name type="common">Grapevine dieback disease fungus</name>
    <name type="synonym">Eutypa armeniacae</name>
    <dbReference type="NCBI Taxonomy" id="1287681"/>
    <lineage>
        <taxon>Eukaryota</taxon>
        <taxon>Fungi</taxon>
        <taxon>Dikarya</taxon>
        <taxon>Ascomycota</taxon>
        <taxon>Pezizomycotina</taxon>
        <taxon>Sordariomycetes</taxon>
        <taxon>Xylariomycetidae</taxon>
        <taxon>Xylariales</taxon>
        <taxon>Diatrypaceae</taxon>
        <taxon>Eutypa</taxon>
    </lineage>
</organism>
<dbReference type="EMBL" id="KB707492">
    <property type="protein sequence ID" value="EMR62122.1"/>
    <property type="molecule type" value="Genomic_DNA"/>
</dbReference>
<evidence type="ECO:0000313" key="5">
    <source>
        <dbReference type="Proteomes" id="UP000012174"/>
    </source>
</evidence>
<feature type="transmembrane region" description="Helical" evidence="3">
    <location>
        <begin position="204"/>
        <end position="224"/>
    </location>
</feature>
<reference evidence="5" key="1">
    <citation type="journal article" date="2013" name="Genome Announc.">
        <title>Draft genome sequence of the grapevine dieback fungus Eutypa lata UCR-EL1.</title>
        <authorList>
            <person name="Blanco-Ulate B."/>
            <person name="Rolshausen P.E."/>
            <person name="Cantu D."/>
        </authorList>
    </citation>
    <scope>NUCLEOTIDE SEQUENCE [LARGE SCALE GENOMIC DNA]</scope>
    <source>
        <strain evidence="5">UCR-EL1</strain>
    </source>
</reference>
<dbReference type="Pfam" id="PF07690">
    <property type="entry name" value="MFS_1"/>
    <property type="match status" value="1"/>
</dbReference>
<evidence type="ECO:0000313" key="4">
    <source>
        <dbReference type="EMBL" id="EMR62122.1"/>
    </source>
</evidence>
<dbReference type="AlphaFoldDB" id="M7SD97"/>
<dbReference type="STRING" id="1287681.M7SD97"/>
<evidence type="ECO:0000256" key="1">
    <source>
        <dbReference type="ARBA" id="ARBA00004429"/>
    </source>
</evidence>
<evidence type="ECO:0000256" key="2">
    <source>
        <dbReference type="ARBA" id="ARBA00022475"/>
    </source>
</evidence>
<dbReference type="InterPro" id="IPR036259">
    <property type="entry name" value="MFS_trans_sf"/>
</dbReference>
<feature type="transmembrane region" description="Helical" evidence="3">
    <location>
        <begin position="38"/>
        <end position="58"/>
    </location>
</feature>
<accession>M7SD97</accession>
<feature type="transmembrane region" description="Helical" evidence="3">
    <location>
        <begin position="106"/>
        <end position="124"/>
    </location>
</feature>
<gene>
    <name evidence="4" type="ORF">UCREL1_10939</name>
</gene>
<feature type="transmembrane region" description="Helical" evidence="3">
    <location>
        <begin position="256"/>
        <end position="278"/>
    </location>
</feature>
<feature type="transmembrane region" description="Helical" evidence="3">
    <location>
        <begin position="322"/>
        <end position="340"/>
    </location>
</feature>
<name>M7SD97_EUTLA</name>